<dbReference type="Proteomes" id="UP000188603">
    <property type="component" value="Chromosome"/>
</dbReference>
<dbReference type="AlphaFoldDB" id="A0A1U9K9Z5"/>
<accession>A0A1U9K9Z5</accession>
<organism evidence="1 2">
    <name type="scientific">Novibacillus thermophilus</name>
    <dbReference type="NCBI Taxonomy" id="1471761"/>
    <lineage>
        <taxon>Bacteria</taxon>
        <taxon>Bacillati</taxon>
        <taxon>Bacillota</taxon>
        <taxon>Bacilli</taxon>
        <taxon>Bacillales</taxon>
        <taxon>Thermoactinomycetaceae</taxon>
        <taxon>Novibacillus</taxon>
    </lineage>
</organism>
<name>A0A1U9K9Z5_9BACL</name>
<protein>
    <submittedName>
        <fullName evidence="1">Uncharacterized protein</fullName>
    </submittedName>
</protein>
<proteinExistence type="predicted"/>
<dbReference type="KEGG" id="ntr:B0W44_14850"/>
<dbReference type="InterPro" id="IPR025619">
    <property type="entry name" value="YlzJ"/>
</dbReference>
<sequence>MIHYTPLPLESVFEGWDKPRSAPREIVYQGVHMLIEPLEEGEARIVRVISSNPDDFLNPLFQPGRTISFF</sequence>
<evidence type="ECO:0000313" key="2">
    <source>
        <dbReference type="Proteomes" id="UP000188603"/>
    </source>
</evidence>
<dbReference type="Pfam" id="PF14035">
    <property type="entry name" value="YlzJ"/>
    <property type="match status" value="1"/>
</dbReference>
<reference evidence="1 2" key="1">
    <citation type="journal article" date="2015" name="Int. J. Syst. Evol. Microbiol.">
        <title>Novibacillus thermophilus gen. nov., sp. nov., a Gram-staining-negative and moderately thermophilic member of the family Thermoactinomycetaceae.</title>
        <authorList>
            <person name="Yang G."/>
            <person name="Chen J."/>
            <person name="Zhou S."/>
        </authorList>
    </citation>
    <scope>NUCLEOTIDE SEQUENCE [LARGE SCALE GENOMIC DNA]</scope>
    <source>
        <strain evidence="1 2">SG-1</strain>
    </source>
</reference>
<dbReference type="STRING" id="1471761.B0W44_14850"/>
<gene>
    <name evidence="1" type="ORF">B0W44_14850</name>
</gene>
<dbReference type="OrthoDB" id="1683573at2"/>
<dbReference type="EMBL" id="CP019699">
    <property type="protein sequence ID" value="AQS56836.1"/>
    <property type="molecule type" value="Genomic_DNA"/>
</dbReference>
<evidence type="ECO:0000313" key="1">
    <source>
        <dbReference type="EMBL" id="AQS56836.1"/>
    </source>
</evidence>
<keyword evidence="2" id="KW-1185">Reference proteome</keyword>
<dbReference type="RefSeq" id="WP_077720699.1">
    <property type="nucleotide sequence ID" value="NZ_CP019699.1"/>
</dbReference>